<reference evidence="2" key="1">
    <citation type="journal article" date="2023" name="Hortic. Res.">
        <title>A chromosome-level phased genome enabling allele-level studies in sweet orange: a case study on citrus Huanglongbing tolerance.</title>
        <authorList>
            <person name="Wu B."/>
            <person name="Yu Q."/>
            <person name="Deng Z."/>
            <person name="Duan Y."/>
            <person name="Luo F."/>
            <person name="Gmitter F. Jr."/>
        </authorList>
    </citation>
    <scope>NUCLEOTIDE SEQUENCE [LARGE SCALE GENOMIC DNA]</scope>
    <source>
        <strain evidence="2">cv. Valencia</strain>
    </source>
</reference>
<proteinExistence type="predicted"/>
<name>A0ACB8JL44_CITSI</name>
<dbReference type="EMBL" id="CM039176">
    <property type="protein sequence ID" value="KAH9718368.1"/>
    <property type="molecule type" value="Genomic_DNA"/>
</dbReference>
<comment type="caution">
    <text evidence="1">The sequence shown here is derived from an EMBL/GenBank/DDBJ whole genome shotgun (WGS) entry which is preliminary data.</text>
</comment>
<organism evidence="1 2">
    <name type="scientific">Citrus sinensis</name>
    <name type="common">Sweet orange</name>
    <name type="synonym">Citrus aurantium var. sinensis</name>
    <dbReference type="NCBI Taxonomy" id="2711"/>
    <lineage>
        <taxon>Eukaryota</taxon>
        <taxon>Viridiplantae</taxon>
        <taxon>Streptophyta</taxon>
        <taxon>Embryophyta</taxon>
        <taxon>Tracheophyta</taxon>
        <taxon>Spermatophyta</taxon>
        <taxon>Magnoliopsida</taxon>
        <taxon>eudicotyledons</taxon>
        <taxon>Gunneridae</taxon>
        <taxon>Pentapetalae</taxon>
        <taxon>rosids</taxon>
        <taxon>malvids</taxon>
        <taxon>Sapindales</taxon>
        <taxon>Rutaceae</taxon>
        <taxon>Aurantioideae</taxon>
        <taxon>Citrus</taxon>
    </lineage>
</organism>
<protein>
    <submittedName>
        <fullName evidence="1">CCHC-type domain-containing protein</fullName>
    </submittedName>
</protein>
<evidence type="ECO:0000313" key="1">
    <source>
        <dbReference type="EMBL" id="KAH9718368.1"/>
    </source>
</evidence>
<evidence type="ECO:0000313" key="2">
    <source>
        <dbReference type="Proteomes" id="UP000829398"/>
    </source>
</evidence>
<dbReference type="Proteomes" id="UP000829398">
    <property type="component" value="Chromosome 7"/>
</dbReference>
<accession>A0ACB8JL44</accession>
<keyword evidence="2" id="KW-1185">Reference proteome</keyword>
<sequence>MAGSSNRGAADLQRECARLQIDEEEEGGLEVAGEEDEDNGRVKIDSRYCLVGCFLTDKVINFVAMKNTMAALWRPGEGVCIKDLSPTLFLFQFFHEIDVRRILDSGPWTFDQHILLVHRLGADEQPQNIPLFLTTFWVQIYNLPLGFQSDSILQSIGNYIGSSLESDENNLKGVWRNYMRLRVSLDVRKPLKRRMRLKRT</sequence>
<gene>
    <name evidence="1" type="ORF">KPL71_022194</name>
</gene>